<reference evidence="2 3" key="1">
    <citation type="journal article" date="2009" name="Stand. Genomic Sci.">
        <title>Complete genome sequence of Methanocorpusculum labreanum type strain Z.</title>
        <authorList>
            <person name="Anderson I.J."/>
            <person name="Sieprawska-Lupa M."/>
            <person name="Goltsman E."/>
            <person name="Lapidus A."/>
            <person name="Copeland A."/>
            <person name="Glavina Del Rio T."/>
            <person name="Tice H."/>
            <person name="Dalin E."/>
            <person name="Barry K."/>
            <person name="Pitluck S."/>
            <person name="Hauser L."/>
            <person name="Land M."/>
            <person name="Lucas S."/>
            <person name="Richardson P."/>
            <person name="Whitman W.B."/>
            <person name="Kyrpides N.C."/>
        </authorList>
    </citation>
    <scope>NUCLEOTIDE SEQUENCE [LARGE SCALE GENOMIC DNA]</scope>
    <source>
        <strain evidence="3">ATCC 43576 / DSM 4855 / Z</strain>
    </source>
</reference>
<dbReference type="AlphaFoldDB" id="A2SQ23"/>
<dbReference type="Pfam" id="PF01882">
    <property type="entry name" value="DUF58"/>
    <property type="match status" value="1"/>
</dbReference>
<dbReference type="InterPro" id="IPR002881">
    <property type="entry name" value="DUF58"/>
</dbReference>
<dbReference type="SUPFAM" id="SSF53300">
    <property type="entry name" value="vWA-like"/>
    <property type="match status" value="1"/>
</dbReference>
<feature type="domain" description="DUF58" evidence="1">
    <location>
        <begin position="42"/>
        <end position="252"/>
    </location>
</feature>
<dbReference type="KEGG" id="mla:Mlab_0253"/>
<proteinExistence type="predicted"/>
<dbReference type="GeneID" id="4795522"/>
<dbReference type="RefSeq" id="WP_011832630.1">
    <property type="nucleotide sequence ID" value="NC_008942.1"/>
</dbReference>
<evidence type="ECO:0000313" key="2">
    <source>
        <dbReference type="EMBL" id="ABN06429.1"/>
    </source>
</evidence>
<evidence type="ECO:0000313" key="3">
    <source>
        <dbReference type="Proteomes" id="UP000000365"/>
    </source>
</evidence>
<dbReference type="HOGENOM" id="CLU_054927_2_0_2"/>
<dbReference type="Proteomes" id="UP000000365">
    <property type="component" value="Chromosome"/>
</dbReference>
<dbReference type="OrthoDB" id="3263at2157"/>
<gene>
    <name evidence="2" type="ordered locus">Mlab_0253</name>
</gene>
<dbReference type="eggNOG" id="arCOG02745">
    <property type="taxonomic scope" value="Archaea"/>
</dbReference>
<dbReference type="PANTHER" id="PTHR33608">
    <property type="entry name" value="BLL2464 PROTEIN"/>
    <property type="match status" value="1"/>
</dbReference>
<dbReference type="PANTHER" id="PTHR33608:SF6">
    <property type="entry name" value="BLL2464 PROTEIN"/>
    <property type="match status" value="1"/>
</dbReference>
<dbReference type="STRING" id="410358.Mlab_0253"/>
<sequence>MNQRLSELLEKSRPVAAHFSRPQGVSGSFLSQRAGVGTEFVDLREYQCGDDVRALDKNVTARTGIPHIRIHAEEPDLTLYVGVDLSASEHFGSDMSKCMTAKIAAASILLSAENAHIPLGLFLFTSSVETFIQAKRGSAHLYLLLTTLAEADGQNTRTDIQSVCCDLASRIAKSSSIVFISDFQDNNFSAGIRLLAERHRLSAIRVSDSREYVLPDVGRIILEDPESGRQYLVNTSDPDVRRGFSAAAKDAENTCNGIFHSSGAQIIPLKTDGSVVKTLQQVFFRGV</sequence>
<evidence type="ECO:0000259" key="1">
    <source>
        <dbReference type="Pfam" id="PF01882"/>
    </source>
</evidence>
<name>A2SQ23_METLZ</name>
<dbReference type="EMBL" id="CP000559">
    <property type="protein sequence ID" value="ABN06429.1"/>
    <property type="molecule type" value="Genomic_DNA"/>
</dbReference>
<dbReference type="InterPro" id="IPR036465">
    <property type="entry name" value="vWFA_dom_sf"/>
</dbReference>
<organism evidence="2 3">
    <name type="scientific">Methanocorpusculum labreanum (strain ATCC 43576 / DSM 4855 / Z)</name>
    <dbReference type="NCBI Taxonomy" id="410358"/>
    <lineage>
        <taxon>Archaea</taxon>
        <taxon>Methanobacteriati</taxon>
        <taxon>Methanobacteriota</taxon>
        <taxon>Stenosarchaea group</taxon>
        <taxon>Methanomicrobia</taxon>
        <taxon>Methanomicrobiales</taxon>
        <taxon>Methanocorpusculaceae</taxon>
        <taxon>Methanocorpusculum</taxon>
    </lineage>
</organism>
<protein>
    <recommendedName>
        <fullName evidence="1">DUF58 domain-containing protein</fullName>
    </recommendedName>
</protein>
<accession>A2SQ23</accession>
<keyword evidence="3" id="KW-1185">Reference proteome</keyword>